<dbReference type="EMBL" id="JBHRSD010000011">
    <property type="protein sequence ID" value="MFC3032187.1"/>
    <property type="molecule type" value="Genomic_DNA"/>
</dbReference>
<organism evidence="1 2">
    <name type="scientific">Pseudoalteromonas fenneropenaei</name>
    <dbReference type="NCBI Taxonomy" id="1737459"/>
    <lineage>
        <taxon>Bacteria</taxon>
        <taxon>Pseudomonadati</taxon>
        <taxon>Pseudomonadota</taxon>
        <taxon>Gammaproteobacteria</taxon>
        <taxon>Alteromonadales</taxon>
        <taxon>Pseudoalteromonadaceae</taxon>
        <taxon>Pseudoalteromonas</taxon>
    </lineage>
</organism>
<accession>A0ABV7CHW2</accession>
<reference evidence="2" key="1">
    <citation type="journal article" date="2019" name="Int. J. Syst. Evol. Microbiol.">
        <title>The Global Catalogue of Microorganisms (GCM) 10K type strain sequencing project: providing services to taxonomists for standard genome sequencing and annotation.</title>
        <authorList>
            <consortium name="The Broad Institute Genomics Platform"/>
            <consortium name="The Broad Institute Genome Sequencing Center for Infectious Disease"/>
            <person name="Wu L."/>
            <person name="Ma J."/>
        </authorList>
    </citation>
    <scope>NUCLEOTIDE SEQUENCE [LARGE SCALE GENOMIC DNA]</scope>
    <source>
        <strain evidence="2">KCTC 42730</strain>
    </source>
</reference>
<name>A0ABV7CHW2_9GAMM</name>
<protein>
    <submittedName>
        <fullName evidence="1">Uncharacterized protein</fullName>
    </submittedName>
</protein>
<keyword evidence="2" id="KW-1185">Reference proteome</keyword>
<proteinExistence type="predicted"/>
<comment type="caution">
    <text evidence="1">The sequence shown here is derived from an EMBL/GenBank/DDBJ whole genome shotgun (WGS) entry which is preliminary data.</text>
</comment>
<evidence type="ECO:0000313" key="2">
    <source>
        <dbReference type="Proteomes" id="UP001595453"/>
    </source>
</evidence>
<evidence type="ECO:0000313" key="1">
    <source>
        <dbReference type="EMBL" id="MFC3032187.1"/>
    </source>
</evidence>
<gene>
    <name evidence="1" type="ORF">ACFOEE_06625</name>
</gene>
<sequence length="495" mass="56353">MAKLIYALVSEHGNNSAYQRKLRELTIAFCRYGYRDEIIEAATIDLALQQAANRDADYCLLQSAGHVIDEQWYLPHWSEQGLRHGIAQLCQQTDFLLAGEVVKGESGALGLATDCFLVNLRHYRALGMPAFGEADHMLRWQWKCTAALQSLPDVITSQQLQQIERVTDVAGSGLVTVGFNAGLVLRCFSHAINQNRFDLADSDKAMPEEHSAFAKCLREPNQAQSYLAQLSQAQSEFVRRAAKQIGSAKQGVFLLNIENYTDLDAEPKGAPLDAVFSVAAGFKIYYALAKMGFHANTEVVFFDYSEKALAVRQYMVNHWDGADFPAFVRHLFDVFPEPETFYQLWFNTHSRNINWQDLEQLWQNELTRWGGAAAFQNQWQVWRKLPHRYLHVDLLAAREELLAALQHYEHSYIWWSNAFFTIYSHWHFNASAREQHYLQWLLALADVAPNCRINGADHHNSAVNCTTAAKYAAHTLNAHHVELHPTQFPSVAMSF</sequence>
<dbReference type="Proteomes" id="UP001595453">
    <property type="component" value="Unassembled WGS sequence"/>
</dbReference>
<dbReference type="RefSeq" id="WP_377122291.1">
    <property type="nucleotide sequence ID" value="NZ_JBHRSD010000011.1"/>
</dbReference>